<evidence type="ECO:0000259" key="5">
    <source>
        <dbReference type="PROSITE" id="PS50975"/>
    </source>
</evidence>
<dbReference type="InterPro" id="IPR005482">
    <property type="entry name" value="Biotin_COase_C"/>
</dbReference>
<dbReference type="InterPro" id="IPR005479">
    <property type="entry name" value="CPAse_ATP-bd"/>
</dbReference>
<dbReference type="AlphaFoldDB" id="X0V8G6"/>
<feature type="non-terminal residue" evidence="7">
    <location>
        <position position="265"/>
    </location>
</feature>
<reference evidence="7" key="1">
    <citation type="journal article" date="2014" name="Front. Microbiol.">
        <title>High frequency of phylogenetically diverse reductive dehalogenase-homologous genes in deep subseafloor sedimentary metagenomes.</title>
        <authorList>
            <person name="Kawai M."/>
            <person name="Futagami T."/>
            <person name="Toyoda A."/>
            <person name="Takaki Y."/>
            <person name="Nishi S."/>
            <person name="Hori S."/>
            <person name="Arai W."/>
            <person name="Tsubouchi T."/>
            <person name="Morono Y."/>
            <person name="Uchiyama I."/>
            <person name="Ito T."/>
            <person name="Fujiyama A."/>
            <person name="Inagaki F."/>
            <person name="Takami H."/>
        </authorList>
    </citation>
    <scope>NUCLEOTIDE SEQUENCE</scope>
    <source>
        <strain evidence="7">Expedition CK06-06</strain>
    </source>
</reference>
<organism evidence="7">
    <name type="scientific">marine sediment metagenome</name>
    <dbReference type="NCBI Taxonomy" id="412755"/>
    <lineage>
        <taxon>unclassified sequences</taxon>
        <taxon>metagenomes</taxon>
        <taxon>ecological metagenomes</taxon>
    </lineage>
</organism>
<gene>
    <name evidence="7" type="ORF">S01H1_44612</name>
</gene>
<evidence type="ECO:0000313" key="7">
    <source>
        <dbReference type="EMBL" id="GAG08778.1"/>
    </source>
</evidence>
<dbReference type="Pfam" id="PF02785">
    <property type="entry name" value="Biotin_carb_C"/>
    <property type="match status" value="1"/>
</dbReference>
<dbReference type="PROSITE" id="PS50975">
    <property type="entry name" value="ATP_GRASP"/>
    <property type="match status" value="1"/>
</dbReference>
<dbReference type="GO" id="GO:0016874">
    <property type="term" value="F:ligase activity"/>
    <property type="evidence" value="ECO:0007669"/>
    <property type="project" value="UniProtKB-KW"/>
</dbReference>
<dbReference type="SMART" id="SM00878">
    <property type="entry name" value="Biotin_carb_C"/>
    <property type="match status" value="1"/>
</dbReference>
<feature type="non-terminal residue" evidence="7">
    <location>
        <position position="1"/>
    </location>
</feature>
<accession>X0V8G6</accession>
<sequence>SAFGDESVYLEKFIEEPRHVEFQVLADNYGNIVHLFERECSIQRRHQKIVEETPSQTLDPELRARMGEIAKKVIQVSGYNNAGTVEFLLDEDKNFYFLEVNARLQVEHPVTEMTTGRDLVHQQILIASGEKLPFKQEEILQRGHSIECRIYAEDPHQDFLPSSGKVLFLKEPAGPGVRHDCGIYSGCEVPIYYDPILAKVIVWAENREIACLRMINALDDYVVLGIKTTIHFLKEVISHPQFKAGKTTTSFIKIYFDEGEGKKKT</sequence>
<dbReference type="Gene3D" id="3.30.470.20">
    <property type="entry name" value="ATP-grasp fold, B domain"/>
    <property type="match status" value="1"/>
</dbReference>
<keyword evidence="2" id="KW-0547">Nucleotide-binding</keyword>
<dbReference type="PROSITE" id="PS50979">
    <property type="entry name" value="BC"/>
    <property type="match status" value="1"/>
</dbReference>
<protein>
    <recommendedName>
        <fullName evidence="8">Biotin carboxylation domain-containing protein</fullName>
    </recommendedName>
</protein>
<keyword evidence="3" id="KW-0067">ATP-binding</keyword>
<evidence type="ECO:0000256" key="4">
    <source>
        <dbReference type="ARBA" id="ARBA00023267"/>
    </source>
</evidence>
<dbReference type="PANTHER" id="PTHR18866">
    <property type="entry name" value="CARBOXYLASE:PYRUVATE/ACETYL-COA/PROPIONYL-COA CARBOXYLASE"/>
    <property type="match status" value="1"/>
</dbReference>
<evidence type="ECO:0008006" key="8">
    <source>
        <dbReference type="Google" id="ProtNLM"/>
    </source>
</evidence>
<dbReference type="GO" id="GO:0046872">
    <property type="term" value="F:metal ion binding"/>
    <property type="evidence" value="ECO:0007669"/>
    <property type="project" value="InterPro"/>
</dbReference>
<dbReference type="SUPFAM" id="SSF51246">
    <property type="entry name" value="Rudiment single hybrid motif"/>
    <property type="match status" value="1"/>
</dbReference>
<evidence type="ECO:0000256" key="3">
    <source>
        <dbReference type="ARBA" id="ARBA00022840"/>
    </source>
</evidence>
<name>X0V8G6_9ZZZZ</name>
<proteinExistence type="predicted"/>
<keyword evidence="4" id="KW-0092">Biotin</keyword>
<dbReference type="Pfam" id="PF02786">
    <property type="entry name" value="CPSase_L_D2"/>
    <property type="match status" value="1"/>
</dbReference>
<evidence type="ECO:0000256" key="2">
    <source>
        <dbReference type="ARBA" id="ARBA00022741"/>
    </source>
</evidence>
<dbReference type="EMBL" id="BARS01028462">
    <property type="protein sequence ID" value="GAG08778.1"/>
    <property type="molecule type" value="Genomic_DNA"/>
</dbReference>
<dbReference type="GO" id="GO:0005524">
    <property type="term" value="F:ATP binding"/>
    <property type="evidence" value="ECO:0007669"/>
    <property type="project" value="UniProtKB-KW"/>
</dbReference>
<dbReference type="InterPro" id="IPR011054">
    <property type="entry name" value="Rudment_hybrid_motif"/>
</dbReference>
<dbReference type="SUPFAM" id="SSF56059">
    <property type="entry name" value="Glutathione synthetase ATP-binding domain-like"/>
    <property type="match status" value="1"/>
</dbReference>
<keyword evidence="1" id="KW-0436">Ligase</keyword>
<dbReference type="PROSITE" id="PS00867">
    <property type="entry name" value="CPSASE_2"/>
    <property type="match status" value="1"/>
</dbReference>
<dbReference type="InterPro" id="IPR011761">
    <property type="entry name" value="ATP-grasp"/>
</dbReference>
<dbReference type="InterPro" id="IPR011764">
    <property type="entry name" value="Biotin_carboxylation_dom"/>
</dbReference>
<dbReference type="PANTHER" id="PTHR18866:SF33">
    <property type="entry name" value="METHYLCROTONOYL-COA CARBOXYLASE SUBUNIT ALPHA, MITOCHONDRIAL-RELATED"/>
    <property type="match status" value="1"/>
</dbReference>
<feature type="domain" description="ATP-grasp" evidence="5">
    <location>
        <begin position="5"/>
        <end position="128"/>
    </location>
</feature>
<evidence type="ECO:0000259" key="6">
    <source>
        <dbReference type="PROSITE" id="PS50979"/>
    </source>
</evidence>
<evidence type="ECO:0000256" key="1">
    <source>
        <dbReference type="ARBA" id="ARBA00022598"/>
    </source>
</evidence>
<feature type="domain" description="Biotin carboxylation" evidence="6">
    <location>
        <begin position="1"/>
        <end position="257"/>
    </location>
</feature>
<comment type="caution">
    <text evidence="7">The sequence shown here is derived from an EMBL/GenBank/DDBJ whole genome shotgun (WGS) entry which is preliminary data.</text>
</comment>
<dbReference type="InterPro" id="IPR050856">
    <property type="entry name" value="Biotin_carboxylase_complex"/>
</dbReference>